<organism evidence="2 3">
    <name type="scientific">Tardiphaga alba</name>
    <dbReference type="NCBI Taxonomy" id="340268"/>
    <lineage>
        <taxon>Bacteria</taxon>
        <taxon>Pseudomonadati</taxon>
        <taxon>Pseudomonadota</taxon>
        <taxon>Alphaproteobacteria</taxon>
        <taxon>Hyphomicrobiales</taxon>
        <taxon>Nitrobacteraceae</taxon>
        <taxon>Tardiphaga</taxon>
    </lineage>
</organism>
<dbReference type="RefSeq" id="WP_211911622.1">
    <property type="nucleotide sequence ID" value="NZ_CP036498.1"/>
</dbReference>
<keyword evidence="3" id="KW-1185">Reference proteome</keyword>
<name>A0ABX8A406_9BRAD</name>
<evidence type="ECO:0000256" key="1">
    <source>
        <dbReference type="SAM" id="Phobius"/>
    </source>
</evidence>
<gene>
    <name evidence="2" type="ORF">RPMA_03870</name>
</gene>
<protein>
    <submittedName>
        <fullName evidence="2">Uncharacterized protein</fullName>
    </submittedName>
</protein>
<evidence type="ECO:0000313" key="2">
    <source>
        <dbReference type="EMBL" id="QUS38087.1"/>
    </source>
</evidence>
<evidence type="ECO:0000313" key="3">
    <source>
        <dbReference type="Proteomes" id="UP000682843"/>
    </source>
</evidence>
<keyword evidence="1" id="KW-0812">Transmembrane</keyword>
<feature type="transmembrane region" description="Helical" evidence="1">
    <location>
        <begin position="304"/>
        <end position="329"/>
    </location>
</feature>
<accession>A0ABX8A406</accession>
<dbReference type="Proteomes" id="UP000682843">
    <property type="component" value="Chromosome"/>
</dbReference>
<keyword evidence="1" id="KW-1133">Transmembrane helix</keyword>
<dbReference type="EMBL" id="CP036498">
    <property type="protein sequence ID" value="QUS38087.1"/>
    <property type="molecule type" value="Genomic_DNA"/>
</dbReference>
<keyword evidence="1" id="KW-0472">Membrane</keyword>
<reference evidence="2 3" key="1">
    <citation type="submission" date="2019-02" db="EMBL/GenBank/DDBJ databases">
        <title>Emended description of the genus Rhodopseudomonas and description of Rhodopseudomonas albus sp. nov., a non-phototrophic, heavy-metal-tolerant bacterium isolated from garden soil.</title>
        <authorList>
            <person name="Bao Z."/>
            <person name="Cao W.W."/>
            <person name="Sato Y."/>
            <person name="Nishizawa T."/>
            <person name="Zhao J."/>
            <person name="Guo Y."/>
            <person name="Ohta H."/>
        </authorList>
    </citation>
    <scope>NUCLEOTIDE SEQUENCE [LARGE SCALE GENOMIC DNA]</scope>
    <source>
        <strain evidence="2 3">SK50-23</strain>
    </source>
</reference>
<proteinExistence type="predicted"/>
<sequence length="348" mass="39660">MRGSVTIWHDTSSIDADGYAPRVEVHVNIWRNNHRSADGHFDLFDIGFRFKEVRALKSLSMSLPFVVDATQIEDLFDRMHDQSTISAIFNETLTPGSIEDENRCFAVTHTENKKTQFYVWRCTDESRRLSTAGGKDDRGTIITIDDRFFKRLQSRVGDHYLRLRIKMPIGLPNGFVSTSDPKDSVFLSTISTNEIVEFRLNERRNFSTEIRDRLEGKNCGLIDISAVHYFLIRDMSVEMTQSHAGFRKMRRLEPGMWTNYLPGADFNPDEMIIYHWASFADKPSGKVDSFNALATFRAFYTGKLWIYALVIIMLGAMGSALQASIVAWLSKLPCQIGSPDRLGATRSS</sequence>